<feature type="compositionally biased region" description="Polar residues" evidence="1">
    <location>
        <begin position="79"/>
        <end position="88"/>
    </location>
</feature>
<evidence type="ECO:0000256" key="1">
    <source>
        <dbReference type="SAM" id="MobiDB-lite"/>
    </source>
</evidence>
<dbReference type="EMBL" id="GBRH01256576">
    <property type="protein sequence ID" value="JAD41319.1"/>
    <property type="molecule type" value="Transcribed_RNA"/>
</dbReference>
<name>A0A0A9SLY3_ARUDO</name>
<feature type="region of interest" description="Disordered" evidence="1">
    <location>
        <begin position="76"/>
        <end position="99"/>
    </location>
</feature>
<protein>
    <submittedName>
        <fullName evidence="2">Uncharacterized protein</fullName>
    </submittedName>
</protein>
<reference evidence="2" key="2">
    <citation type="journal article" date="2015" name="Data Brief">
        <title>Shoot transcriptome of the giant reed, Arundo donax.</title>
        <authorList>
            <person name="Barrero R.A."/>
            <person name="Guerrero F.D."/>
            <person name="Moolhuijzen P."/>
            <person name="Goolsby J.A."/>
            <person name="Tidwell J."/>
            <person name="Bellgard S.E."/>
            <person name="Bellgard M.I."/>
        </authorList>
    </citation>
    <scope>NUCLEOTIDE SEQUENCE</scope>
    <source>
        <tissue evidence="2">Shoot tissue taken approximately 20 cm above the soil surface</tissue>
    </source>
</reference>
<sequence>MIENEWLRSDLDTLHRFAPSLASSPASVFVFLLSGRSTSPCATPLPFCSHPILGTSQLSCLVLSPCIDADYPHPASVGSGHNNSSKSGPRQVRGWEQRV</sequence>
<accession>A0A0A9SLY3</accession>
<organism evidence="2">
    <name type="scientific">Arundo donax</name>
    <name type="common">Giant reed</name>
    <name type="synonym">Donax arundinaceus</name>
    <dbReference type="NCBI Taxonomy" id="35708"/>
    <lineage>
        <taxon>Eukaryota</taxon>
        <taxon>Viridiplantae</taxon>
        <taxon>Streptophyta</taxon>
        <taxon>Embryophyta</taxon>
        <taxon>Tracheophyta</taxon>
        <taxon>Spermatophyta</taxon>
        <taxon>Magnoliopsida</taxon>
        <taxon>Liliopsida</taxon>
        <taxon>Poales</taxon>
        <taxon>Poaceae</taxon>
        <taxon>PACMAD clade</taxon>
        <taxon>Arundinoideae</taxon>
        <taxon>Arundineae</taxon>
        <taxon>Arundo</taxon>
    </lineage>
</organism>
<proteinExistence type="predicted"/>
<evidence type="ECO:0000313" key="2">
    <source>
        <dbReference type="EMBL" id="JAD41319.1"/>
    </source>
</evidence>
<dbReference type="AlphaFoldDB" id="A0A0A9SLY3"/>
<reference evidence="2" key="1">
    <citation type="submission" date="2014-09" db="EMBL/GenBank/DDBJ databases">
        <authorList>
            <person name="Magalhaes I.L.F."/>
            <person name="Oliveira U."/>
            <person name="Santos F.R."/>
            <person name="Vidigal T.H.D.A."/>
            <person name="Brescovit A.D."/>
            <person name="Santos A.J."/>
        </authorList>
    </citation>
    <scope>NUCLEOTIDE SEQUENCE</scope>
    <source>
        <tissue evidence="2">Shoot tissue taken approximately 20 cm above the soil surface</tissue>
    </source>
</reference>